<keyword evidence="12" id="KW-1185">Reference proteome</keyword>
<keyword evidence="5" id="KW-0997">Cell inner membrane</keyword>
<dbReference type="PANTHER" id="PTHR30614">
    <property type="entry name" value="MEMBRANE COMPONENT OF AMINO ACID ABC TRANSPORTER"/>
    <property type="match status" value="1"/>
</dbReference>
<dbReference type="GO" id="GO:0006865">
    <property type="term" value="P:amino acid transport"/>
    <property type="evidence" value="ECO:0007669"/>
    <property type="project" value="TreeGrafter"/>
</dbReference>
<dbReference type="NCBIfam" id="TIGR01726">
    <property type="entry name" value="HEQRo_perm_3TM"/>
    <property type="match status" value="1"/>
</dbReference>
<feature type="transmembrane region" description="Helical" evidence="9">
    <location>
        <begin position="20"/>
        <end position="41"/>
    </location>
</feature>
<dbReference type="PANTHER" id="PTHR30614:SF10">
    <property type="entry name" value="ARGININE ABC TRANSPORTER PERMEASE PROTEIN ARTM"/>
    <property type="match status" value="1"/>
</dbReference>
<reference evidence="11 12" key="1">
    <citation type="submission" date="2017-01" db="EMBL/GenBank/DDBJ databases">
        <authorList>
            <person name="Mah S.A."/>
            <person name="Swanson W.J."/>
            <person name="Moy G.W."/>
            <person name="Vacquier V.D."/>
        </authorList>
    </citation>
    <scope>NUCLEOTIDE SEQUENCE [LARGE SCALE GENOMIC DNA]</scope>
    <source>
        <strain evidence="11 12">DSM 11589</strain>
    </source>
</reference>
<dbReference type="PROSITE" id="PS50928">
    <property type="entry name" value="ABC_TM1"/>
    <property type="match status" value="1"/>
</dbReference>
<evidence type="ECO:0000256" key="6">
    <source>
        <dbReference type="ARBA" id="ARBA00022692"/>
    </source>
</evidence>
<feature type="transmembrane region" description="Helical" evidence="9">
    <location>
        <begin position="199"/>
        <end position="220"/>
    </location>
</feature>
<organism evidence="11 12">
    <name type="scientific">Insolitispirillum peregrinum</name>
    <dbReference type="NCBI Taxonomy" id="80876"/>
    <lineage>
        <taxon>Bacteria</taxon>
        <taxon>Pseudomonadati</taxon>
        <taxon>Pseudomonadota</taxon>
        <taxon>Alphaproteobacteria</taxon>
        <taxon>Rhodospirillales</taxon>
        <taxon>Novispirillaceae</taxon>
        <taxon>Insolitispirillum</taxon>
    </lineage>
</organism>
<evidence type="ECO:0000313" key="11">
    <source>
        <dbReference type="EMBL" id="SIS48886.1"/>
    </source>
</evidence>
<keyword evidence="6 9" id="KW-0812">Transmembrane</keyword>
<dbReference type="AlphaFoldDB" id="A0A1N7JHZ7"/>
<keyword evidence="4" id="KW-1003">Cell membrane</keyword>
<comment type="subcellular location">
    <subcellularLocation>
        <location evidence="1">Cell inner membrane</location>
        <topology evidence="1">Multi-pass membrane protein</topology>
    </subcellularLocation>
    <subcellularLocation>
        <location evidence="9">Cell membrane</location>
        <topology evidence="9">Multi-pass membrane protein</topology>
    </subcellularLocation>
</comment>
<evidence type="ECO:0000256" key="8">
    <source>
        <dbReference type="ARBA" id="ARBA00023136"/>
    </source>
</evidence>
<dbReference type="Pfam" id="PF00528">
    <property type="entry name" value="BPD_transp_1"/>
    <property type="match status" value="1"/>
</dbReference>
<dbReference type="InterPro" id="IPR035906">
    <property type="entry name" value="MetI-like_sf"/>
</dbReference>
<keyword evidence="7 9" id="KW-1133">Transmembrane helix</keyword>
<keyword evidence="8 9" id="KW-0472">Membrane</keyword>
<evidence type="ECO:0000256" key="9">
    <source>
        <dbReference type="RuleBase" id="RU363032"/>
    </source>
</evidence>
<dbReference type="Gene3D" id="1.10.3720.10">
    <property type="entry name" value="MetI-like"/>
    <property type="match status" value="1"/>
</dbReference>
<accession>A0A1N7JHZ7</accession>
<dbReference type="InterPro" id="IPR010065">
    <property type="entry name" value="AA_ABC_transptr_permease_3TM"/>
</dbReference>
<keyword evidence="3 9" id="KW-0813">Transport</keyword>
<dbReference type="STRING" id="80876.SAMN05421779_102287"/>
<evidence type="ECO:0000259" key="10">
    <source>
        <dbReference type="PROSITE" id="PS50928"/>
    </source>
</evidence>
<protein>
    <submittedName>
        <fullName evidence="11">Amino acid ABC transporter membrane protein 2, PAAT family</fullName>
    </submittedName>
</protein>
<feature type="transmembrane region" description="Helical" evidence="9">
    <location>
        <begin position="96"/>
        <end position="114"/>
    </location>
</feature>
<feature type="transmembrane region" description="Helical" evidence="9">
    <location>
        <begin position="53"/>
        <end position="76"/>
    </location>
</feature>
<dbReference type="GO" id="GO:0022857">
    <property type="term" value="F:transmembrane transporter activity"/>
    <property type="evidence" value="ECO:0007669"/>
    <property type="project" value="InterPro"/>
</dbReference>
<comment type="similarity">
    <text evidence="2">Belongs to the binding-protein-dependent transport system permease family. HisMQ subfamily.</text>
</comment>
<dbReference type="InterPro" id="IPR043429">
    <property type="entry name" value="ArtM/GltK/GlnP/TcyL/YhdX-like"/>
</dbReference>
<dbReference type="RefSeq" id="WP_076399173.1">
    <property type="nucleotide sequence ID" value="NZ_FTOA01000002.1"/>
</dbReference>
<dbReference type="SUPFAM" id="SSF161098">
    <property type="entry name" value="MetI-like"/>
    <property type="match status" value="1"/>
</dbReference>
<dbReference type="EMBL" id="FTOA01000002">
    <property type="protein sequence ID" value="SIS48886.1"/>
    <property type="molecule type" value="Genomic_DNA"/>
</dbReference>
<dbReference type="CDD" id="cd06261">
    <property type="entry name" value="TM_PBP2"/>
    <property type="match status" value="1"/>
</dbReference>
<evidence type="ECO:0000256" key="7">
    <source>
        <dbReference type="ARBA" id="ARBA00022989"/>
    </source>
</evidence>
<evidence type="ECO:0000313" key="12">
    <source>
        <dbReference type="Proteomes" id="UP000185678"/>
    </source>
</evidence>
<dbReference type="Proteomes" id="UP000185678">
    <property type="component" value="Unassembled WGS sequence"/>
</dbReference>
<dbReference type="InterPro" id="IPR000515">
    <property type="entry name" value="MetI-like"/>
</dbReference>
<proteinExistence type="inferred from homology"/>
<evidence type="ECO:0000256" key="4">
    <source>
        <dbReference type="ARBA" id="ARBA00022475"/>
    </source>
</evidence>
<feature type="domain" description="ABC transmembrane type-1" evidence="10">
    <location>
        <begin position="19"/>
        <end position="217"/>
    </location>
</feature>
<dbReference type="GO" id="GO:0043190">
    <property type="term" value="C:ATP-binding cassette (ABC) transporter complex"/>
    <property type="evidence" value="ECO:0007669"/>
    <property type="project" value="InterPro"/>
</dbReference>
<gene>
    <name evidence="11" type="ORF">SAMN05421779_102287</name>
</gene>
<name>A0A1N7JHZ7_9PROT</name>
<evidence type="ECO:0000256" key="2">
    <source>
        <dbReference type="ARBA" id="ARBA00010072"/>
    </source>
</evidence>
<feature type="transmembrane region" description="Helical" evidence="9">
    <location>
        <begin position="159"/>
        <end position="179"/>
    </location>
</feature>
<evidence type="ECO:0000256" key="3">
    <source>
        <dbReference type="ARBA" id="ARBA00022448"/>
    </source>
</evidence>
<evidence type="ECO:0000256" key="5">
    <source>
        <dbReference type="ARBA" id="ARBA00022519"/>
    </source>
</evidence>
<evidence type="ECO:0000256" key="1">
    <source>
        <dbReference type="ARBA" id="ARBA00004429"/>
    </source>
</evidence>
<dbReference type="OrthoDB" id="9814550at2"/>
<sequence length="241" mass="26940">MDFSVDLIWRSLPKLLSGAGLTAELIALSGVIGFCIALPMAVARTARSRLLRWLSGGYIFFFRGTPLLVQIFLIYYGLSGFAWVRENELLWPILREAYWCAIIAFSLNTSAYSAEIFRGSMQAVPVGEIEAGRALGLSRWQIFRRILWPRAFRMGLPAYGNEIIFMIKSSALASTITLMDLTGVARALVAKTYKPVEVFLAAGVLYLILIYALTFALRVIEKRWDIRRPNPPVRAEDAGPA</sequence>